<gene>
    <name evidence="3" type="ORF">ACFODZ_13945</name>
</gene>
<dbReference type="RefSeq" id="WP_077413037.1">
    <property type="nucleotide sequence ID" value="NZ_JBHRTS010000008.1"/>
</dbReference>
<feature type="signal peptide" evidence="2">
    <location>
        <begin position="1"/>
        <end position="25"/>
    </location>
</feature>
<evidence type="ECO:0000313" key="4">
    <source>
        <dbReference type="Proteomes" id="UP001595533"/>
    </source>
</evidence>
<dbReference type="PROSITE" id="PS50005">
    <property type="entry name" value="TPR"/>
    <property type="match status" value="1"/>
</dbReference>
<dbReference type="Proteomes" id="UP001595533">
    <property type="component" value="Unassembled WGS sequence"/>
</dbReference>
<dbReference type="InterPro" id="IPR011990">
    <property type="entry name" value="TPR-like_helical_dom_sf"/>
</dbReference>
<feature type="repeat" description="TPR" evidence="1">
    <location>
        <begin position="26"/>
        <end position="59"/>
    </location>
</feature>
<dbReference type="Pfam" id="PF13414">
    <property type="entry name" value="TPR_11"/>
    <property type="match status" value="1"/>
</dbReference>
<proteinExistence type="predicted"/>
<keyword evidence="4" id="KW-1185">Reference proteome</keyword>
<reference evidence="4" key="1">
    <citation type="journal article" date="2019" name="Int. J. Syst. Evol. Microbiol.">
        <title>The Global Catalogue of Microorganisms (GCM) 10K type strain sequencing project: providing services to taxonomists for standard genome sequencing and annotation.</title>
        <authorList>
            <consortium name="The Broad Institute Genomics Platform"/>
            <consortium name="The Broad Institute Genome Sequencing Center for Infectious Disease"/>
            <person name="Wu L."/>
            <person name="Ma J."/>
        </authorList>
    </citation>
    <scope>NUCLEOTIDE SEQUENCE [LARGE SCALE GENOMIC DNA]</scope>
    <source>
        <strain evidence="4">KCTC 42953</strain>
    </source>
</reference>
<dbReference type="Gene3D" id="1.25.40.10">
    <property type="entry name" value="Tetratricopeptide repeat domain"/>
    <property type="match status" value="1"/>
</dbReference>
<evidence type="ECO:0000256" key="1">
    <source>
        <dbReference type="PROSITE-ProRule" id="PRU00339"/>
    </source>
</evidence>
<sequence>MMQGYHHLKTSLLTLALMMSAMVQATEDLTAVATEHYQQQQWPEAIEAYRQLLAGDPQNEQAWYRLAQSHISLQQGLQALQANQQLSEAQQIPIQLVWYQQAQAWQLTGDEQAQLKALDQAVRSGYSNTRELEENPLWSELRKHQLFSDILQSADKNLRPCMYDERYRQFDFWLGRWEVYGDSEKSGPLFGHNHITRAEQGCLIMEQWQGASGSTGTSMNYFDGIQNQWVQRWVSGGGTVIDYSGGLISKAEGQQAMQLTGRIYYAQNSQQPQVRHFRGTWTVLKSGVVRQFFEESTDGGENWYTWFDGYYFRENNGQKDE</sequence>
<name>A0ABV7JGV3_9GAMM</name>
<dbReference type="EMBL" id="JBHRTS010000008">
    <property type="protein sequence ID" value="MFC3195351.1"/>
    <property type="molecule type" value="Genomic_DNA"/>
</dbReference>
<accession>A0ABV7JGV3</accession>
<dbReference type="SUPFAM" id="SSF48452">
    <property type="entry name" value="TPR-like"/>
    <property type="match status" value="1"/>
</dbReference>
<keyword evidence="1" id="KW-0802">TPR repeat</keyword>
<feature type="chain" id="PRO_5046752003" evidence="2">
    <location>
        <begin position="26"/>
        <end position="321"/>
    </location>
</feature>
<evidence type="ECO:0000313" key="3">
    <source>
        <dbReference type="EMBL" id="MFC3195351.1"/>
    </source>
</evidence>
<evidence type="ECO:0000256" key="2">
    <source>
        <dbReference type="SAM" id="SignalP"/>
    </source>
</evidence>
<comment type="caution">
    <text evidence="3">The sequence shown here is derived from an EMBL/GenBank/DDBJ whole genome shotgun (WGS) entry which is preliminary data.</text>
</comment>
<protein>
    <submittedName>
        <fullName evidence="3">Tetratricopeptide repeat protein</fullName>
    </submittedName>
</protein>
<dbReference type="InterPro" id="IPR019734">
    <property type="entry name" value="TPR_rpt"/>
</dbReference>
<organism evidence="3 4">
    <name type="scientific">Marinicella sediminis</name>
    <dbReference type="NCBI Taxonomy" id="1792834"/>
    <lineage>
        <taxon>Bacteria</taxon>
        <taxon>Pseudomonadati</taxon>
        <taxon>Pseudomonadota</taxon>
        <taxon>Gammaproteobacteria</taxon>
        <taxon>Lysobacterales</taxon>
        <taxon>Marinicellaceae</taxon>
        <taxon>Marinicella</taxon>
    </lineage>
</organism>
<keyword evidence="2" id="KW-0732">Signal</keyword>